<reference evidence="2" key="1">
    <citation type="submission" date="2022-08" db="EMBL/GenBank/DDBJ databases">
        <title>Complete Genome Sequences of 2 Bosea sp. soil isolates.</title>
        <authorList>
            <person name="Alvarez Arevalo M."/>
            <person name="Sterndorff E.B."/>
            <person name="Faurdal D."/>
            <person name="Joergensen T.S."/>
            <person name="Weber T."/>
        </authorList>
    </citation>
    <scope>NUCLEOTIDE SEQUENCE</scope>
    <source>
        <strain evidence="2">NBC_00436</strain>
    </source>
</reference>
<feature type="chain" id="PRO_5038987420" evidence="1">
    <location>
        <begin position="21"/>
        <end position="100"/>
    </location>
</feature>
<evidence type="ECO:0000313" key="2">
    <source>
        <dbReference type="EMBL" id="UZF84943.1"/>
    </source>
</evidence>
<keyword evidence="1" id="KW-0732">Signal</keyword>
<feature type="signal peptide" evidence="1">
    <location>
        <begin position="1"/>
        <end position="20"/>
    </location>
</feature>
<evidence type="ECO:0000256" key="1">
    <source>
        <dbReference type="SAM" id="SignalP"/>
    </source>
</evidence>
<sequence length="100" mass="10596">MQKTALTLCGLVLAPAAALAGPTCSPSSDNARILSAASPNAIHRSWQGGKQLGYGWSIQVERSAHDAAGAEYYVGDLYDPNGSLATRKVFVMEREWDCGP</sequence>
<proteinExistence type="predicted"/>
<accession>A0A9E8CQE6</accession>
<name>A0A9E8CQE6_9HYPH</name>
<protein>
    <submittedName>
        <fullName evidence="2">Uncharacterized protein</fullName>
    </submittedName>
</protein>
<dbReference type="EMBL" id="CP102774">
    <property type="protein sequence ID" value="UZF84943.1"/>
    <property type="molecule type" value="Genomic_DNA"/>
</dbReference>
<organism evidence="2">
    <name type="scientific">Bosea sp. NBC_00436</name>
    <dbReference type="NCBI Taxonomy" id="2969620"/>
    <lineage>
        <taxon>Bacteria</taxon>
        <taxon>Pseudomonadati</taxon>
        <taxon>Pseudomonadota</taxon>
        <taxon>Alphaproteobacteria</taxon>
        <taxon>Hyphomicrobiales</taxon>
        <taxon>Boseaceae</taxon>
        <taxon>Bosea</taxon>
    </lineage>
</organism>
<dbReference type="AlphaFoldDB" id="A0A9E8CQE6"/>
<gene>
    <name evidence="2" type="ORF">NWE54_13965</name>
</gene>